<dbReference type="InterPro" id="IPR023081">
    <property type="entry name" value="Cell_div_FtsB"/>
</dbReference>
<accession>A0A4V6WMN8</accession>
<evidence type="ECO:0000256" key="7">
    <source>
        <dbReference type="HAMAP-Rule" id="MF_00599"/>
    </source>
</evidence>
<dbReference type="OrthoDB" id="7061211at2"/>
<comment type="similarity">
    <text evidence="7">Belongs to the FtsB family.</text>
</comment>
<dbReference type="Proteomes" id="UP000305674">
    <property type="component" value="Unassembled WGS sequence"/>
</dbReference>
<comment type="subcellular location">
    <subcellularLocation>
        <location evidence="7">Cell inner membrane</location>
        <topology evidence="7">Single-pass type II membrane protein</topology>
    </subcellularLocation>
    <text evidence="7">Localizes to the division septum.</text>
</comment>
<dbReference type="HAMAP" id="MF_00599">
    <property type="entry name" value="FtsB"/>
    <property type="match status" value="1"/>
</dbReference>
<dbReference type="PANTHER" id="PTHR37485">
    <property type="entry name" value="CELL DIVISION PROTEIN FTSB"/>
    <property type="match status" value="1"/>
</dbReference>
<organism evidence="8 9">
    <name type="scientific">Ferrimonas sediminicola</name>
    <dbReference type="NCBI Taxonomy" id="2569538"/>
    <lineage>
        <taxon>Bacteria</taxon>
        <taxon>Pseudomonadati</taxon>
        <taxon>Pseudomonadota</taxon>
        <taxon>Gammaproteobacteria</taxon>
        <taxon>Alteromonadales</taxon>
        <taxon>Ferrimonadaceae</taxon>
        <taxon>Ferrimonas</taxon>
    </lineage>
</organism>
<evidence type="ECO:0000256" key="2">
    <source>
        <dbReference type="ARBA" id="ARBA00022618"/>
    </source>
</evidence>
<sequence length="98" mass="11506">MRLLLIVLTLSLVGLQYRLWNGENGYAEVRRLETQIAEQKANNLNLEQRNQMLRQEITDLRDGLESIEERARNELGMVGPNEQFFRVIKRPSADTHRQ</sequence>
<feature type="topological domain" description="Periplasmic" evidence="7">
    <location>
        <begin position="22"/>
        <end position="98"/>
    </location>
</feature>
<dbReference type="GO" id="GO:0030428">
    <property type="term" value="C:cell septum"/>
    <property type="evidence" value="ECO:0007669"/>
    <property type="project" value="TreeGrafter"/>
</dbReference>
<reference evidence="8 9" key="1">
    <citation type="submission" date="2019-04" db="EMBL/GenBank/DDBJ databases">
        <authorList>
            <person name="Hwang J.C."/>
        </authorList>
    </citation>
    <scope>NUCLEOTIDE SEQUENCE [LARGE SCALE GENOMIC DNA]</scope>
    <source>
        <strain evidence="8 9">IMCC35001</strain>
    </source>
</reference>
<protein>
    <recommendedName>
        <fullName evidence="7">Cell division protein FtsB</fullName>
    </recommendedName>
</protein>
<evidence type="ECO:0000313" key="9">
    <source>
        <dbReference type="Proteomes" id="UP000305674"/>
    </source>
</evidence>
<keyword evidence="1 7" id="KW-1003">Cell membrane</keyword>
<feature type="coiled-coil region" evidence="7">
    <location>
        <begin position="29"/>
        <end position="70"/>
    </location>
</feature>
<dbReference type="GO" id="GO:0005886">
    <property type="term" value="C:plasma membrane"/>
    <property type="evidence" value="ECO:0007669"/>
    <property type="project" value="UniProtKB-SubCell"/>
</dbReference>
<dbReference type="NCBIfam" id="NF002058">
    <property type="entry name" value="PRK00888.1"/>
    <property type="match status" value="1"/>
</dbReference>
<keyword evidence="3 7" id="KW-0812">Transmembrane</keyword>
<comment type="caution">
    <text evidence="8">The sequence shown here is derived from an EMBL/GenBank/DDBJ whole genome shotgun (WGS) entry which is preliminary data.</text>
</comment>
<keyword evidence="7" id="KW-0997">Cell inner membrane</keyword>
<dbReference type="InterPro" id="IPR007060">
    <property type="entry name" value="FtsL/DivIC"/>
</dbReference>
<dbReference type="EMBL" id="SWCI01000004">
    <property type="protein sequence ID" value="TKB49214.1"/>
    <property type="molecule type" value="Genomic_DNA"/>
</dbReference>
<keyword evidence="4 7" id="KW-1133">Transmembrane helix</keyword>
<keyword evidence="7" id="KW-0175">Coiled coil</keyword>
<dbReference type="Pfam" id="PF04977">
    <property type="entry name" value="DivIC"/>
    <property type="match status" value="1"/>
</dbReference>
<name>A0A4V6WMN8_9GAMM</name>
<dbReference type="AlphaFoldDB" id="A0A4V6WMN8"/>
<evidence type="ECO:0000256" key="1">
    <source>
        <dbReference type="ARBA" id="ARBA00022475"/>
    </source>
</evidence>
<dbReference type="RefSeq" id="WP_136852582.1">
    <property type="nucleotide sequence ID" value="NZ_SWCI01000004.1"/>
</dbReference>
<proteinExistence type="inferred from homology"/>
<evidence type="ECO:0000256" key="3">
    <source>
        <dbReference type="ARBA" id="ARBA00022692"/>
    </source>
</evidence>
<keyword evidence="5 7" id="KW-0472">Membrane</keyword>
<dbReference type="GO" id="GO:0043093">
    <property type="term" value="P:FtsZ-dependent cytokinesis"/>
    <property type="evidence" value="ECO:0007669"/>
    <property type="project" value="UniProtKB-UniRule"/>
</dbReference>
<dbReference type="PANTHER" id="PTHR37485:SF1">
    <property type="entry name" value="CELL DIVISION PROTEIN FTSB"/>
    <property type="match status" value="1"/>
</dbReference>
<evidence type="ECO:0000256" key="5">
    <source>
        <dbReference type="ARBA" id="ARBA00023136"/>
    </source>
</evidence>
<gene>
    <name evidence="7 8" type="primary">ftsB</name>
    <name evidence="8" type="ORF">FCL40_07695</name>
</gene>
<evidence type="ECO:0000256" key="4">
    <source>
        <dbReference type="ARBA" id="ARBA00022989"/>
    </source>
</evidence>
<keyword evidence="6 7" id="KW-0131">Cell cycle</keyword>
<keyword evidence="9" id="KW-1185">Reference proteome</keyword>
<comment type="subunit">
    <text evidence="7">Part of a complex composed of FtsB, FtsL and FtsQ.</text>
</comment>
<comment type="function">
    <text evidence="7">Essential cell division protein. May link together the upstream cell division proteins, which are predominantly cytoplasmic, with the downstream cell division proteins, which are predominantly periplasmic.</text>
</comment>
<evidence type="ECO:0000256" key="6">
    <source>
        <dbReference type="ARBA" id="ARBA00023306"/>
    </source>
</evidence>
<keyword evidence="2 7" id="KW-0132">Cell division</keyword>
<feature type="topological domain" description="Cytoplasmic" evidence="7">
    <location>
        <begin position="1"/>
        <end position="3"/>
    </location>
</feature>
<dbReference type="GO" id="GO:0032153">
    <property type="term" value="C:cell division site"/>
    <property type="evidence" value="ECO:0007669"/>
    <property type="project" value="UniProtKB-UniRule"/>
</dbReference>
<evidence type="ECO:0000313" key="8">
    <source>
        <dbReference type="EMBL" id="TKB49214.1"/>
    </source>
</evidence>